<evidence type="ECO:0000313" key="2">
    <source>
        <dbReference type="EMBL" id="ARS35939.1"/>
    </source>
</evidence>
<dbReference type="AlphaFoldDB" id="A0A1X9YSS7"/>
<gene>
    <name evidence="2" type="ORF">CA264_11100</name>
</gene>
<evidence type="ECO:0000313" key="3">
    <source>
        <dbReference type="Proteomes" id="UP000266292"/>
    </source>
</evidence>
<organism evidence="2 3">
    <name type="scientific">Pontibacter actiniarum</name>
    <dbReference type="NCBI Taxonomy" id="323450"/>
    <lineage>
        <taxon>Bacteria</taxon>
        <taxon>Pseudomonadati</taxon>
        <taxon>Bacteroidota</taxon>
        <taxon>Cytophagia</taxon>
        <taxon>Cytophagales</taxon>
        <taxon>Hymenobacteraceae</taxon>
        <taxon>Pontibacter</taxon>
    </lineage>
</organism>
<feature type="transmembrane region" description="Helical" evidence="1">
    <location>
        <begin position="200"/>
        <end position="222"/>
    </location>
</feature>
<evidence type="ECO:0000256" key="1">
    <source>
        <dbReference type="SAM" id="Phobius"/>
    </source>
</evidence>
<accession>A0A1X9YSS7</accession>
<keyword evidence="1" id="KW-0812">Transmembrane</keyword>
<dbReference type="KEGG" id="pact:CA264_11100"/>
<protein>
    <submittedName>
        <fullName evidence="2">Uncharacterized protein</fullName>
    </submittedName>
</protein>
<keyword evidence="3" id="KW-1185">Reference proteome</keyword>
<keyword evidence="1" id="KW-0472">Membrane</keyword>
<dbReference type="STRING" id="709015.GCA_000472485_02240"/>
<sequence>MVLLIAFCAVGMFSYTQVQCLEYQQGVDAPLLVSLLTICLLLYACYFFIRFYAKSTPKVVITPEQVRIGKDVFKVDAIAAITIFGNSENAYKRTMNRQPEVSTMLLHDGRRFDLFVEHYQNGHLLRKNLSNLEKYLRQELHQFTLATATKTTPASAYMSDNYTKYTGSPFGSFIFYLYTTAMLVCLLPLFLISLPLPVQLLALGICGFLYLLAAFQSHYFLLSDNFLVVKSLFLPWNRKKFQLQDILSAEVQTSLRQETSLKLITSDFKLYRFQSGLLSHNSFDSLERDIKLKRLHASVPTAQSSIETAS</sequence>
<reference evidence="3" key="1">
    <citation type="submission" date="2017-05" db="EMBL/GenBank/DDBJ databases">
        <authorList>
            <person name="Ray J."/>
            <person name="Price M."/>
            <person name="Deutschbauer A."/>
        </authorList>
    </citation>
    <scope>NUCLEOTIDE SEQUENCE [LARGE SCALE GENOMIC DNA]</scope>
    <source>
        <strain evidence="3">DSM 19842</strain>
    </source>
</reference>
<name>A0A1X9YSS7_9BACT</name>
<proteinExistence type="predicted"/>
<dbReference type="EMBL" id="CP021235">
    <property type="protein sequence ID" value="ARS35939.1"/>
    <property type="molecule type" value="Genomic_DNA"/>
</dbReference>
<feature type="transmembrane region" description="Helical" evidence="1">
    <location>
        <begin position="30"/>
        <end position="49"/>
    </location>
</feature>
<feature type="transmembrane region" description="Helical" evidence="1">
    <location>
        <begin position="173"/>
        <end position="194"/>
    </location>
</feature>
<dbReference type="Proteomes" id="UP000266292">
    <property type="component" value="Chromosome"/>
</dbReference>
<keyword evidence="1" id="KW-1133">Transmembrane helix</keyword>